<feature type="region of interest" description="Disordered" evidence="1">
    <location>
        <begin position="468"/>
        <end position="496"/>
    </location>
</feature>
<name>A0A1B9HV47_9TREE</name>
<feature type="transmembrane region" description="Helical" evidence="2">
    <location>
        <begin position="335"/>
        <end position="355"/>
    </location>
</feature>
<dbReference type="AlphaFoldDB" id="A0A1B9HV47"/>
<feature type="transmembrane region" description="Helical" evidence="2">
    <location>
        <begin position="111"/>
        <end position="132"/>
    </location>
</feature>
<reference evidence="3" key="1">
    <citation type="submission" date="2013-07" db="EMBL/GenBank/DDBJ databases">
        <title>The Genome Sequence of Cryptococcus pinus CBS10737.</title>
        <authorList>
            <consortium name="The Broad Institute Genome Sequencing Platform"/>
            <person name="Cuomo C."/>
            <person name="Litvintseva A."/>
            <person name="Chen Y."/>
            <person name="Heitman J."/>
            <person name="Sun S."/>
            <person name="Springer D."/>
            <person name="Dromer F."/>
            <person name="Young S.K."/>
            <person name="Zeng Q."/>
            <person name="Gargeya S."/>
            <person name="Fitzgerald M."/>
            <person name="Abouelleil A."/>
            <person name="Alvarado L."/>
            <person name="Berlin A.M."/>
            <person name="Chapman S.B."/>
            <person name="Dewar J."/>
            <person name="Goldberg J."/>
            <person name="Griggs A."/>
            <person name="Gujja S."/>
            <person name="Hansen M."/>
            <person name="Howarth C."/>
            <person name="Imamovic A."/>
            <person name="Larimer J."/>
            <person name="McCowan C."/>
            <person name="Murphy C."/>
            <person name="Pearson M."/>
            <person name="Priest M."/>
            <person name="Roberts A."/>
            <person name="Saif S."/>
            <person name="Shea T."/>
            <person name="Sykes S."/>
            <person name="Wortman J."/>
            <person name="Nusbaum C."/>
            <person name="Birren B."/>
        </authorList>
    </citation>
    <scope>NUCLEOTIDE SEQUENCE [LARGE SCALE GENOMIC DNA]</scope>
    <source>
        <strain evidence="3">CBS 10737</strain>
    </source>
</reference>
<sequence length="584" mass="66119">MTQWRDAPYLHFPNSTYLDSLSNNTDPYTIYYGQAAVVSSTQLTGYAILNIIGIISLSFLVGTILLSGCNLIPNFIRNRLPLSKETKSGKLRKNLIRRRIILGTKIQRDPCLINAFIVIILVNILNLLYWMANNGKISSEEIIYLPHPKLCRAQAILQAGSQSAQMSVVLSVVLRLWLKTITLTTPRFDRFRGRTTLLIYRIGVVMLTISSQSNIVNYGQQGALAYPYALLLLIARLEHASPSFRVIAIITLIMELWVIFLITKHFRQTSRTSNLANASMTSKHGIKINLTKPQRILKRSFYIRVSLFVFWTIGMIMATLYQAFDKTITDSNSDFVFGSMGLIAFICFASQSDILRSWNIPSNSEELIFFLNKHFKFILKKKNHKQNENYLPKNDNDIKRDNNIINNNNNNKRREILPTTSLPQSVINNQQQLEFNLYDFLGDSSPGRKEEEIEDEIEIQNFINTNTTTSRITGTSGSNISSSSKRPEIFSSQGDLKEEDEYYEEKLPIENFDISTSSNTTTTGLGFNMDLDPPSLFGSRGMIVTLQEGMSVEEDLNLVVSLNKNGTGENGGIGQRTMDTRDMV</sequence>
<keyword evidence="2" id="KW-0472">Membrane</keyword>
<feature type="transmembrane region" description="Helical" evidence="2">
    <location>
        <begin position="198"/>
        <end position="220"/>
    </location>
</feature>
<protein>
    <submittedName>
        <fullName evidence="3">Uncharacterized protein</fullName>
    </submittedName>
</protein>
<feature type="compositionally biased region" description="Low complexity" evidence="1">
    <location>
        <begin position="468"/>
        <end position="484"/>
    </location>
</feature>
<feature type="transmembrane region" description="Helical" evidence="2">
    <location>
        <begin position="47"/>
        <end position="72"/>
    </location>
</feature>
<feature type="transmembrane region" description="Helical" evidence="2">
    <location>
        <begin position="301"/>
        <end position="323"/>
    </location>
</feature>
<keyword evidence="2" id="KW-1133">Transmembrane helix</keyword>
<evidence type="ECO:0000256" key="1">
    <source>
        <dbReference type="SAM" id="MobiDB-lite"/>
    </source>
</evidence>
<proteinExistence type="predicted"/>
<gene>
    <name evidence="3" type="ORF">I206_06919</name>
</gene>
<dbReference type="EMBL" id="KV700117">
    <property type="protein sequence ID" value="OCF47141.1"/>
    <property type="molecule type" value="Genomic_DNA"/>
</dbReference>
<dbReference type="STRING" id="1296096.A0A1B9HV47"/>
<evidence type="ECO:0000256" key="2">
    <source>
        <dbReference type="SAM" id="Phobius"/>
    </source>
</evidence>
<feature type="transmembrane region" description="Helical" evidence="2">
    <location>
        <begin position="240"/>
        <end position="262"/>
    </location>
</feature>
<organism evidence="3">
    <name type="scientific">Kwoniella pini CBS 10737</name>
    <dbReference type="NCBI Taxonomy" id="1296096"/>
    <lineage>
        <taxon>Eukaryota</taxon>
        <taxon>Fungi</taxon>
        <taxon>Dikarya</taxon>
        <taxon>Basidiomycota</taxon>
        <taxon>Agaricomycotina</taxon>
        <taxon>Tremellomycetes</taxon>
        <taxon>Tremellales</taxon>
        <taxon>Cryptococcaceae</taxon>
        <taxon>Kwoniella</taxon>
    </lineage>
</organism>
<keyword evidence="2" id="KW-0812">Transmembrane</keyword>
<reference evidence="3" key="2">
    <citation type="submission" date="2016-07" db="EMBL/GenBank/DDBJ databases">
        <title>Evolution of pathogenesis and genome organization in the Tremellales.</title>
        <authorList>
            <person name="Cuomo C."/>
            <person name="Litvintseva A."/>
            <person name="Heitman J."/>
            <person name="Chen Y."/>
            <person name="Sun S."/>
            <person name="Springer D."/>
            <person name="Dromer F."/>
            <person name="Young S."/>
            <person name="Zeng Q."/>
            <person name="Chapman S."/>
            <person name="Gujja S."/>
            <person name="Saif S."/>
            <person name="Birren B."/>
        </authorList>
    </citation>
    <scope>NUCLEOTIDE SEQUENCE</scope>
    <source>
        <strain evidence="3">CBS 10737</strain>
    </source>
</reference>
<accession>A0A1B9HV47</accession>
<dbReference type="OrthoDB" id="2565164at2759"/>
<feature type="transmembrane region" description="Helical" evidence="2">
    <location>
        <begin position="155"/>
        <end position="178"/>
    </location>
</feature>
<evidence type="ECO:0000313" key="3">
    <source>
        <dbReference type="EMBL" id="OCF47141.1"/>
    </source>
</evidence>